<organism evidence="1 2">
    <name type="scientific">Deinococcus multiflagellatus</name>
    <dbReference type="NCBI Taxonomy" id="1656887"/>
    <lineage>
        <taxon>Bacteria</taxon>
        <taxon>Thermotogati</taxon>
        <taxon>Deinococcota</taxon>
        <taxon>Deinococci</taxon>
        <taxon>Deinococcales</taxon>
        <taxon>Deinococcaceae</taxon>
        <taxon>Deinococcus</taxon>
    </lineage>
</organism>
<evidence type="ECO:0000313" key="1">
    <source>
        <dbReference type="EMBL" id="MFC6660003.1"/>
    </source>
</evidence>
<comment type="caution">
    <text evidence="1">The sequence shown here is derived from an EMBL/GenBank/DDBJ whole genome shotgun (WGS) entry which is preliminary data.</text>
</comment>
<protein>
    <recommendedName>
        <fullName evidence="3">DinB family protein</fullName>
    </recommendedName>
</protein>
<dbReference type="EMBL" id="JBHSWB010000001">
    <property type="protein sequence ID" value="MFC6660003.1"/>
    <property type="molecule type" value="Genomic_DNA"/>
</dbReference>
<proteinExistence type="predicted"/>
<dbReference type="SUPFAM" id="SSF109854">
    <property type="entry name" value="DinB/YfiT-like putative metalloenzymes"/>
    <property type="match status" value="1"/>
</dbReference>
<evidence type="ECO:0000313" key="2">
    <source>
        <dbReference type="Proteomes" id="UP001596317"/>
    </source>
</evidence>
<keyword evidence="2" id="KW-1185">Reference proteome</keyword>
<name>A0ABW1ZHL9_9DEIO</name>
<sequence>MTATRALPPEALARPLGSTGPTVQDALLALARHTVWHAGQIAALARRPLLV</sequence>
<accession>A0ABW1ZHL9</accession>
<dbReference type="Gene3D" id="1.20.120.450">
    <property type="entry name" value="dinb family like domain"/>
    <property type="match status" value="1"/>
</dbReference>
<evidence type="ECO:0008006" key="3">
    <source>
        <dbReference type="Google" id="ProtNLM"/>
    </source>
</evidence>
<dbReference type="RefSeq" id="WP_380054798.1">
    <property type="nucleotide sequence ID" value="NZ_JBHSWB010000001.1"/>
</dbReference>
<dbReference type="InterPro" id="IPR034660">
    <property type="entry name" value="DinB/YfiT-like"/>
</dbReference>
<gene>
    <name evidence="1" type="ORF">ACFP90_06300</name>
</gene>
<dbReference type="Proteomes" id="UP001596317">
    <property type="component" value="Unassembled WGS sequence"/>
</dbReference>
<reference evidence="2" key="1">
    <citation type="journal article" date="2019" name="Int. J. Syst. Evol. Microbiol.">
        <title>The Global Catalogue of Microorganisms (GCM) 10K type strain sequencing project: providing services to taxonomists for standard genome sequencing and annotation.</title>
        <authorList>
            <consortium name="The Broad Institute Genomics Platform"/>
            <consortium name="The Broad Institute Genome Sequencing Center for Infectious Disease"/>
            <person name="Wu L."/>
            <person name="Ma J."/>
        </authorList>
    </citation>
    <scope>NUCLEOTIDE SEQUENCE [LARGE SCALE GENOMIC DNA]</scope>
    <source>
        <strain evidence="2">CCUG 63830</strain>
    </source>
</reference>